<organism evidence="1 2">
    <name type="scientific">Zalaria obscura</name>
    <dbReference type="NCBI Taxonomy" id="2024903"/>
    <lineage>
        <taxon>Eukaryota</taxon>
        <taxon>Fungi</taxon>
        <taxon>Dikarya</taxon>
        <taxon>Ascomycota</taxon>
        <taxon>Pezizomycotina</taxon>
        <taxon>Dothideomycetes</taxon>
        <taxon>Dothideomycetidae</taxon>
        <taxon>Dothideales</taxon>
        <taxon>Zalariaceae</taxon>
        <taxon>Zalaria</taxon>
    </lineage>
</organism>
<evidence type="ECO:0000313" key="2">
    <source>
        <dbReference type="Proteomes" id="UP001320706"/>
    </source>
</evidence>
<accession>A0ACC3S8P2</accession>
<name>A0ACC3S8P2_9PEZI</name>
<dbReference type="Proteomes" id="UP001320706">
    <property type="component" value="Unassembled WGS sequence"/>
</dbReference>
<dbReference type="EMBL" id="JAMKPW020000040">
    <property type="protein sequence ID" value="KAK8198501.1"/>
    <property type="molecule type" value="Genomic_DNA"/>
</dbReference>
<reference evidence="1" key="1">
    <citation type="submission" date="2024-02" db="EMBL/GenBank/DDBJ databases">
        <title>Metagenome Assembled Genome of Zalaria obscura JY119.</title>
        <authorList>
            <person name="Vighnesh L."/>
            <person name="Jagadeeshwari U."/>
            <person name="Venkata Ramana C."/>
            <person name="Sasikala C."/>
        </authorList>
    </citation>
    <scope>NUCLEOTIDE SEQUENCE</scope>
    <source>
        <strain evidence="1">JY119</strain>
    </source>
</reference>
<sequence length="861" mass="94735">MITKTFAASVTALLLCTSQVSGFLGASLKKQFKRAYYPANATDVRTIYSPTGATIRYKQPEQYGVCETTPGVNSYSGYIDLAPDVHMFFWFFESRSDPSADPLTLWQNGGPGSDSLIGLFQELGPCNITANLTTQLNPYSWNNVSNMLFLSQPVGVGFSYSEEEIGSHNEYTGSFENASVATPTGRYPVIDPTAIETTDAAAIGAWHVFQGFLSALPQLDSHIESTQKTKEFNLWTESYGGHYGPSFYNYFYNQNKLISNGTINGTYLNFNSLGIGNGIVDEYIQAPHYPEFAVNNTYGIKAVNDTVYNYMKFACYMENGCLQQIVGCRGALATGDTDLATGTLCSEAQDMCRDNVEGPYYSYGGRGVYDIRHPYDDPTPPTYFEHYLNQASVQNALGVNLNYTDANDDVYFAFQSTGDFVYGSFITDIEMLLANDVRVSLYYGDADYICNWFGGQAISLAVNYTHSADFAAAGYQPLVVDGVEYGEVRQYGNFSFTRVYESGHEVPYYQPVASLQIFNRTIMHYNVADGTMEVTANLTSEGPLNATHTESFVPLPPTSSAAVDNLELGAIGAEQPLLSTLLLLENQLCSPIVDSQLAILRIFMSYAFGPTPYIEKAVNARRAHAGYQPLPFRLSDIHPHIDAWMEAASHSANLSFIPQPVDATAPPASVVSKACSPTANATASTPLLSSSENAGTKTFHLFSLSFHHFPDPTAQQILQSTLRTSDGFAILELQDRTIGAVLMLLFGEPLVLFLFTWLWFSHDWLHLACTYVLPVLPAVQAWDGVVSCLRTRRFEEIVAMVELVAGVKAVVEQGTLLEEDIGDGEATVVRVGDWRVAGIRRRHTWPFGYLHAVVGVPVQPR</sequence>
<evidence type="ECO:0000313" key="1">
    <source>
        <dbReference type="EMBL" id="KAK8198501.1"/>
    </source>
</evidence>
<protein>
    <submittedName>
        <fullName evidence="1">Uncharacterized protein</fullName>
    </submittedName>
</protein>
<keyword evidence="2" id="KW-1185">Reference proteome</keyword>
<proteinExistence type="predicted"/>
<comment type="caution">
    <text evidence="1">The sequence shown here is derived from an EMBL/GenBank/DDBJ whole genome shotgun (WGS) entry which is preliminary data.</text>
</comment>
<gene>
    <name evidence="1" type="ORF">M8818_006368</name>
</gene>